<dbReference type="PANTHER" id="PTHR31170:SF25">
    <property type="entry name" value="BNAA09G04570D PROTEIN"/>
    <property type="match status" value="1"/>
</dbReference>
<accession>A0AAV6HIL2</accession>
<dbReference type="Pfam" id="PF03140">
    <property type="entry name" value="DUF247"/>
    <property type="match status" value="1"/>
</dbReference>
<evidence type="ECO:0000313" key="2">
    <source>
        <dbReference type="Proteomes" id="UP000823749"/>
    </source>
</evidence>
<gene>
    <name evidence="1" type="ORF">RHGRI_038903</name>
</gene>
<dbReference type="InterPro" id="IPR004158">
    <property type="entry name" value="DUF247_pln"/>
</dbReference>
<protein>
    <submittedName>
        <fullName evidence="1">Uncharacterized protein</fullName>
    </submittedName>
</protein>
<evidence type="ECO:0000313" key="1">
    <source>
        <dbReference type="EMBL" id="KAG5512613.1"/>
    </source>
</evidence>
<dbReference type="AlphaFoldDB" id="A0AAV6HIL2"/>
<dbReference type="PANTHER" id="PTHR31170">
    <property type="entry name" value="BNAC04G53230D PROTEIN"/>
    <property type="match status" value="1"/>
</dbReference>
<organism evidence="1 2">
    <name type="scientific">Rhododendron griersonianum</name>
    <dbReference type="NCBI Taxonomy" id="479676"/>
    <lineage>
        <taxon>Eukaryota</taxon>
        <taxon>Viridiplantae</taxon>
        <taxon>Streptophyta</taxon>
        <taxon>Embryophyta</taxon>
        <taxon>Tracheophyta</taxon>
        <taxon>Spermatophyta</taxon>
        <taxon>Magnoliopsida</taxon>
        <taxon>eudicotyledons</taxon>
        <taxon>Gunneridae</taxon>
        <taxon>Pentapetalae</taxon>
        <taxon>asterids</taxon>
        <taxon>Ericales</taxon>
        <taxon>Ericaceae</taxon>
        <taxon>Ericoideae</taxon>
        <taxon>Rhodoreae</taxon>
        <taxon>Rhododendron</taxon>
    </lineage>
</organism>
<dbReference type="Proteomes" id="UP000823749">
    <property type="component" value="Unassembled WGS sequence"/>
</dbReference>
<proteinExistence type="predicted"/>
<sequence length="166" mass="18975">MEIHPAEVSQGDQNDHEKDLQHLTSTIAGKIGDGVKKTESVFSLACIYRVPQELRKLKQSAYTPRLIALGLLHREDKHLQTPLQHVKMSYTNYLFSRLTAGMDHESAVQTMMTVLQNCLAEMQASIDDAKKYYAEEVTLDEEMMLVDGCFILEFLHRFPTFDVRKA</sequence>
<reference evidence="1" key="1">
    <citation type="submission" date="2020-08" db="EMBL/GenBank/DDBJ databases">
        <title>Plant Genome Project.</title>
        <authorList>
            <person name="Zhang R.-G."/>
        </authorList>
    </citation>
    <scope>NUCLEOTIDE SEQUENCE</scope>
    <source>
        <strain evidence="1">WSP0</strain>
        <tissue evidence="1">Leaf</tissue>
    </source>
</reference>
<name>A0AAV6HIL2_9ERIC</name>
<keyword evidence="2" id="KW-1185">Reference proteome</keyword>
<dbReference type="EMBL" id="JACTNZ010000047">
    <property type="protein sequence ID" value="KAG5512613.1"/>
    <property type="molecule type" value="Genomic_DNA"/>
</dbReference>
<comment type="caution">
    <text evidence="1">The sequence shown here is derived from an EMBL/GenBank/DDBJ whole genome shotgun (WGS) entry which is preliminary data.</text>
</comment>